<evidence type="ECO:0000313" key="2">
    <source>
        <dbReference type="Proteomes" id="UP001155240"/>
    </source>
</evidence>
<dbReference type="Gene3D" id="3.40.50.2000">
    <property type="entry name" value="Glycogen Phosphorylase B"/>
    <property type="match status" value="1"/>
</dbReference>
<reference evidence="1" key="1">
    <citation type="submission" date="2022-06" db="EMBL/GenBank/DDBJ databases">
        <title>Whole genome shotgun sequencing (WGS) of Rathayibacter sp. ZW T2_19, isolated from stored onions (Allium cepa).</title>
        <authorList>
            <person name="Stoll D.A."/>
            <person name="Huch M."/>
        </authorList>
    </citation>
    <scope>NUCLEOTIDE SEQUENCE</scope>
    <source>
        <strain evidence="1">ZW T2_19</strain>
    </source>
</reference>
<dbReference type="SUPFAM" id="SSF53756">
    <property type="entry name" value="UDP-Glycosyltransferase/glycogen phosphorylase"/>
    <property type="match status" value="1"/>
</dbReference>
<dbReference type="Proteomes" id="UP001155240">
    <property type="component" value="Unassembled WGS sequence"/>
</dbReference>
<keyword evidence="2" id="KW-1185">Reference proteome</keyword>
<dbReference type="EMBL" id="JAMRYM010000002">
    <property type="protein sequence ID" value="MCM6761078.1"/>
    <property type="molecule type" value="Genomic_DNA"/>
</dbReference>
<dbReference type="AlphaFoldDB" id="A0A9X2DV57"/>
<dbReference type="RefSeq" id="WP_251942960.1">
    <property type="nucleotide sequence ID" value="NZ_JAMRYM010000002.1"/>
</dbReference>
<sequence>MRVLLSVRPSTETSNPYVDLLERAIPEGTDVLRFSYRRALWGRYDVLHAQWPEYIFRGSTFLKALIKAGLGITLLARLKVTRTPVVLTVHNIATHERAGRLERVQVALLERLTVSSIYLNEAHDNDVSSGVVILHGRYPNEGVFAERKFQGPVSFFGQVRPYKGIEALIGAATTLPEEAVMVAGMPVDDDYAAKIARLAEEAPNVDVDLRHLSEDELERRLRDSKLVVLPYHYMYNSGAAIMALGLSTPVLIPRSSSTETLADEVGGEWVTLFEPPLDREDVVKALSVLDTVVIGSSPDLSRRDWRGIGQLHHRLYQIAAAHRTGSIARRRRQVRDAIEADAAFTAHSPRNVAL</sequence>
<organism evidence="1 2">
    <name type="scientific">Rathayibacter rubneri</name>
    <dbReference type="NCBI Taxonomy" id="2950106"/>
    <lineage>
        <taxon>Bacteria</taxon>
        <taxon>Bacillati</taxon>
        <taxon>Actinomycetota</taxon>
        <taxon>Actinomycetes</taxon>
        <taxon>Micrococcales</taxon>
        <taxon>Microbacteriaceae</taxon>
        <taxon>Rathayibacter</taxon>
    </lineage>
</organism>
<evidence type="ECO:0000313" key="1">
    <source>
        <dbReference type="EMBL" id="MCM6761078.1"/>
    </source>
</evidence>
<protein>
    <submittedName>
        <fullName evidence="1">Uncharacterized protein</fullName>
    </submittedName>
</protein>
<name>A0A9X2DV57_9MICO</name>
<accession>A0A9X2DV57</accession>
<proteinExistence type="predicted"/>
<comment type="caution">
    <text evidence="1">The sequence shown here is derived from an EMBL/GenBank/DDBJ whole genome shotgun (WGS) entry which is preliminary data.</text>
</comment>
<gene>
    <name evidence="1" type="ORF">NB037_01485</name>
</gene>